<sequence>MDCAKCSRELHSPKKTAQCSACEASYHPSCTRLKTVENYKKLKRDLREQWICDICKNGKSKKVQEESEDDSGDDSDKEEAAGSCADDKLEALLKTVNEMNKKMRKIEKITSIEEQLTDIKKSVQFMSDQFDDFSKRIQSFETMVTDLQEENGMLRAQVGDLQHKVDFLELESRKSNVEIHGVPETSNEDCMEVVRSVASAADIEITPSFAVRIGKIRSDRPRVILAGMSSGDKVSELIKNTKAKKINANDVHKDWPGTRIYANENLTPMKRDLLYKAKMKARAMGYKFVWIAGFRIYVKKDETMRPIVIWKEEDLDKIK</sequence>
<dbReference type="Proteomes" id="UP000466442">
    <property type="component" value="Unassembled WGS sequence"/>
</dbReference>
<evidence type="ECO:0000256" key="4">
    <source>
        <dbReference type="SAM" id="MobiDB-lite"/>
    </source>
</evidence>
<keyword evidence="2" id="KW-0863">Zinc-finger</keyword>
<dbReference type="SMART" id="SM00249">
    <property type="entry name" value="PHD"/>
    <property type="match status" value="1"/>
</dbReference>
<accession>A0A6A4JMA9</accession>
<dbReference type="Gene3D" id="3.30.40.10">
    <property type="entry name" value="Zinc/RING finger domain, C3HC4 (zinc finger)"/>
    <property type="match status" value="1"/>
</dbReference>
<evidence type="ECO:0000256" key="3">
    <source>
        <dbReference type="ARBA" id="ARBA00022833"/>
    </source>
</evidence>
<keyword evidence="3" id="KW-0862">Zinc</keyword>
<dbReference type="InterPro" id="IPR057251">
    <property type="entry name" value="FP_C"/>
</dbReference>
<dbReference type="InterPro" id="IPR001965">
    <property type="entry name" value="Znf_PHD"/>
</dbReference>
<dbReference type="CDD" id="cd15489">
    <property type="entry name" value="PHD_SF"/>
    <property type="match status" value="1"/>
</dbReference>
<organism evidence="5 6">
    <name type="scientific">Apolygus lucorum</name>
    <name type="common">Small green plant bug</name>
    <name type="synonym">Lygocoris lucorum</name>
    <dbReference type="NCBI Taxonomy" id="248454"/>
    <lineage>
        <taxon>Eukaryota</taxon>
        <taxon>Metazoa</taxon>
        <taxon>Ecdysozoa</taxon>
        <taxon>Arthropoda</taxon>
        <taxon>Hexapoda</taxon>
        <taxon>Insecta</taxon>
        <taxon>Pterygota</taxon>
        <taxon>Neoptera</taxon>
        <taxon>Paraneoptera</taxon>
        <taxon>Hemiptera</taxon>
        <taxon>Heteroptera</taxon>
        <taxon>Panheteroptera</taxon>
        <taxon>Cimicomorpha</taxon>
        <taxon>Miridae</taxon>
        <taxon>Mirini</taxon>
        <taxon>Apolygus</taxon>
    </lineage>
</organism>
<dbReference type="Pfam" id="PF25298">
    <property type="entry name" value="Baculo_FP_2nd"/>
    <property type="match status" value="1"/>
</dbReference>
<dbReference type="OrthoDB" id="5984028at2759"/>
<evidence type="ECO:0000313" key="5">
    <source>
        <dbReference type="EMBL" id="KAF6208380.1"/>
    </source>
</evidence>
<feature type="compositionally biased region" description="Acidic residues" evidence="4">
    <location>
        <begin position="66"/>
        <end position="77"/>
    </location>
</feature>
<dbReference type="InterPro" id="IPR013083">
    <property type="entry name" value="Znf_RING/FYVE/PHD"/>
</dbReference>
<dbReference type="PROSITE" id="PS50016">
    <property type="entry name" value="ZF_PHD_2"/>
    <property type="match status" value="1"/>
</dbReference>
<proteinExistence type="predicted"/>
<dbReference type="InterPro" id="IPR019787">
    <property type="entry name" value="Znf_PHD-finger"/>
</dbReference>
<feature type="region of interest" description="Disordered" evidence="4">
    <location>
        <begin position="63"/>
        <end position="82"/>
    </location>
</feature>
<evidence type="ECO:0000256" key="1">
    <source>
        <dbReference type="ARBA" id="ARBA00022723"/>
    </source>
</evidence>
<keyword evidence="6" id="KW-1185">Reference proteome</keyword>
<dbReference type="SUPFAM" id="SSF57903">
    <property type="entry name" value="FYVE/PHD zinc finger"/>
    <property type="match status" value="1"/>
</dbReference>
<dbReference type="InterPro" id="IPR011011">
    <property type="entry name" value="Znf_FYVE_PHD"/>
</dbReference>
<keyword evidence="1" id="KW-0479">Metal-binding</keyword>
<dbReference type="GO" id="GO:0008270">
    <property type="term" value="F:zinc ion binding"/>
    <property type="evidence" value="ECO:0007669"/>
    <property type="project" value="UniProtKB-KW"/>
</dbReference>
<reference evidence="5" key="1">
    <citation type="journal article" date="2021" name="Mol. Ecol. Resour.">
        <title>Apolygus lucorum genome provides insights into omnivorousness and mesophyll feeding.</title>
        <authorList>
            <person name="Liu Y."/>
            <person name="Liu H."/>
            <person name="Wang H."/>
            <person name="Huang T."/>
            <person name="Liu B."/>
            <person name="Yang B."/>
            <person name="Yin L."/>
            <person name="Li B."/>
            <person name="Zhang Y."/>
            <person name="Zhang S."/>
            <person name="Jiang F."/>
            <person name="Zhang X."/>
            <person name="Ren Y."/>
            <person name="Wang B."/>
            <person name="Wang S."/>
            <person name="Lu Y."/>
            <person name="Wu K."/>
            <person name="Fan W."/>
            <person name="Wang G."/>
        </authorList>
    </citation>
    <scope>NUCLEOTIDE SEQUENCE</scope>
    <source>
        <strain evidence="5">12Hb</strain>
    </source>
</reference>
<comment type="caution">
    <text evidence="5">The sequence shown here is derived from an EMBL/GenBank/DDBJ whole genome shotgun (WGS) entry which is preliminary data.</text>
</comment>
<evidence type="ECO:0000313" key="6">
    <source>
        <dbReference type="Proteomes" id="UP000466442"/>
    </source>
</evidence>
<gene>
    <name evidence="5" type="ORF">GE061_016834</name>
</gene>
<dbReference type="EMBL" id="WIXP02000007">
    <property type="protein sequence ID" value="KAF6208380.1"/>
    <property type="molecule type" value="Genomic_DNA"/>
</dbReference>
<protein>
    <submittedName>
        <fullName evidence="5">Uncharacterized protein</fullName>
    </submittedName>
</protein>
<evidence type="ECO:0000256" key="2">
    <source>
        <dbReference type="ARBA" id="ARBA00022771"/>
    </source>
</evidence>
<dbReference type="AlphaFoldDB" id="A0A6A4JMA9"/>
<name>A0A6A4JMA9_APOLU</name>